<keyword evidence="5" id="KW-1185">Reference proteome</keyword>
<sequence>MNPEKWVFNLLLPFLCFKFCTSIDILTPTQSIEDGDVLVSSGETFALGFFSPGNSSRRSAEVWNLRDTSGGCIKMREELSMCGNGEGFVKVANAQIPDTSKARVWMSLSMHECKDKCMRNCSCLAYTNAAEEGAMAVCVTWYKILMDVRRYVKRFPVQYGGLDLYVRVDAVELGMSLCAEF</sequence>
<keyword evidence="1 2" id="KW-0732">Signal</keyword>
<dbReference type="EMBL" id="JACTNZ010000011">
    <property type="protein sequence ID" value="KAG5525260.1"/>
    <property type="molecule type" value="Genomic_DNA"/>
</dbReference>
<feature type="domain" description="Apple" evidence="3">
    <location>
        <begin position="82"/>
        <end position="169"/>
    </location>
</feature>
<comment type="caution">
    <text evidence="4">The sequence shown here is derived from an EMBL/GenBank/DDBJ whole genome shotgun (WGS) entry which is preliminary data.</text>
</comment>
<dbReference type="Proteomes" id="UP000823749">
    <property type="component" value="Chromosome 11"/>
</dbReference>
<gene>
    <name evidence="4" type="ORF">RHGRI_031813</name>
</gene>
<name>A0AAV6IBS1_9ERIC</name>
<feature type="signal peptide" evidence="2">
    <location>
        <begin position="1"/>
        <end position="22"/>
    </location>
</feature>
<protein>
    <recommendedName>
        <fullName evidence="3">Apple domain-containing protein</fullName>
    </recommendedName>
</protein>
<evidence type="ECO:0000259" key="3">
    <source>
        <dbReference type="PROSITE" id="PS50948"/>
    </source>
</evidence>
<dbReference type="AlphaFoldDB" id="A0AAV6IBS1"/>
<evidence type="ECO:0000256" key="2">
    <source>
        <dbReference type="SAM" id="SignalP"/>
    </source>
</evidence>
<dbReference type="PANTHER" id="PTHR32444">
    <property type="entry name" value="BULB-TYPE LECTIN DOMAIN-CONTAINING PROTEIN"/>
    <property type="match status" value="1"/>
</dbReference>
<dbReference type="PANTHER" id="PTHR32444:SF63">
    <property type="entry name" value="G-TYPE LECTIN S-RECEPTOR-LIKE SERINE_THREONINE-PROTEIN KINASE RKS1"/>
    <property type="match status" value="1"/>
</dbReference>
<feature type="chain" id="PRO_5043372288" description="Apple domain-containing protein" evidence="2">
    <location>
        <begin position="23"/>
        <end position="181"/>
    </location>
</feature>
<dbReference type="InterPro" id="IPR003609">
    <property type="entry name" value="Pan_app"/>
</dbReference>
<organism evidence="4 5">
    <name type="scientific">Rhododendron griersonianum</name>
    <dbReference type="NCBI Taxonomy" id="479676"/>
    <lineage>
        <taxon>Eukaryota</taxon>
        <taxon>Viridiplantae</taxon>
        <taxon>Streptophyta</taxon>
        <taxon>Embryophyta</taxon>
        <taxon>Tracheophyta</taxon>
        <taxon>Spermatophyta</taxon>
        <taxon>Magnoliopsida</taxon>
        <taxon>eudicotyledons</taxon>
        <taxon>Gunneridae</taxon>
        <taxon>Pentapetalae</taxon>
        <taxon>asterids</taxon>
        <taxon>Ericales</taxon>
        <taxon>Ericaceae</taxon>
        <taxon>Ericoideae</taxon>
        <taxon>Rhodoreae</taxon>
        <taxon>Rhododendron</taxon>
    </lineage>
</organism>
<dbReference type="Pfam" id="PF08276">
    <property type="entry name" value="PAN_2"/>
    <property type="match status" value="1"/>
</dbReference>
<dbReference type="Gene3D" id="2.90.10.10">
    <property type="entry name" value="Bulb-type lectin domain"/>
    <property type="match status" value="1"/>
</dbReference>
<accession>A0AAV6IBS1</accession>
<dbReference type="PROSITE" id="PS50948">
    <property type="entry name" value="PAN"/>
    <property type="match status" value="1"/>
</dbReference>
<evidence type="ECO:0000313" key="4">
    <source>
        <dbReference type="EMBL" id="KAG5525260.1"/>
    </source>
</evidence>
<evidence type="ECO:0000256" key="1">
    <source>
        <dbReference type="ARBA" id="ARBA00022729"/>
    </source>
</evidence>
<evidence type="ECO:0000313" key="5">
    <source>
        <dbReference type="Proteomes" id="UP000823749"/>
    </source>
</evidence>
<dbReference type="InterPro" id="IPR036426">
    <property type="entry name" value="Bulb-type_lectin_dom_sf"/>
</dbReference>
<proteinExistence type="predicted"/>
<dbReference type="CDD" id="cd01098">
    <property type="entry name" value="PAN_AP_plant"/>
    <property type="match status" value="1"/>
</dbReference>
<reference evidence="4" key="1">
    <citation type="submission" date="2020-08" db="EMBL/GenBank/DDBJ databases">
        <title>Plant Genome Project.</title>
        <authorList>
            <person name="Zhang R.-G."/>
        </authorList>
    </citation>
    <scope>NUCLEOTIDE SEQUENCE</scope>
    <source>
        <strain evidence="4">WSP0</strain>
        <tissue evidence="4">Leaf</tissue>
    </source>
</reference>